<dbReference type="Gene3D" id="3.65.10.10">
    <property type="entry name" value="Enolpyruvate transferase domain"/>
    <property type="match status" value="2"/>
</dbReference>
<feature type="binding site" evidence="7">
    <location>
        <position position="31"/>
    </location>
    <ligand>
        <name>3-phosphoshikimate</name>
        <dbReference type="ChEBI" id="CHEBI:145989"/>
    </ligand>
</feature>
<feature type="binding site" evidence="7">
    <location>
        <position position="369"/>
    </location>
    <ligand>
        <name>phosphoenolpyruvate</name>
        <dbReference type="ChEBI" id="CHEBI:58702"/>
    </ligand>
</feature>
<evidence type="ECO:0000313" key="9">
    <source>
        <dbReference type="EMBL" id="MBC3541373.1"/>
    </source>
</evidence>
<feature type="binding site" evidence="7">
    <location>
        <position position="325"/>
    </location>
    <ligand>
        <name>phosphoenolpyruvate</name>
        <dbReference type="ChEBI" id="CHEBI:58702"/>
    </ligand>
</feature>
<feature type="domain" description="Enolpyruvate transferase" evidence="8">
    <location>
        <begin position="62"/>
        <end position="402"/>
    </location>
</feature>
<comment type="caution">
    <text evidence="9">The sequence shown here is derived from an EMBL/GenBank/DDBJ whole genome shotgun (WGS) entry which is preliminary data.</text>
</comment>
<accession>A0ABR6VX52</accession>
<keyword evidence="3 7" id="KW-0028">Amino-acid biosynthesis</keyword>
<comment type="function">
    <text evidence="7">Catalyzes the transfer of the enolpyruvyl moiety of phosphoenolpyruvate (PEP) to the 5-hydroxyl of shikimate-3-phosphate (S3P) to produce enolpyruvyl shikimate-3-phosphate and inorganic phosphate.</text>
</comment>
<sequence length="413" mass="45379">MISAAAVRVSHPTGVLRGRVTLPASKSEANRALIIRALSGKDFPIHNLSDANDTQLLNRLLSTPAGEEVSAEDAGTVMRFITAYYAATGQQLTLTGTPRMCQRPIGVLVDALRKLGAQIEYVGEEGYPPLQMKGFDFSGTNQLTVRSDISSQYISALLMIAPLLPQGLELTLEGKISSEPYIRMTLAQMAYFGVQATFEGQKISVAKQEYQAREYTVESDWSAASYWYSIAALAREAELLLPALRKDSLQGDSVLPTLMAPFGVQTVFTPEGVQLTKQPITQPLARIDFFACPDLAQTVAALAAGLEVEVEMTGLESLRIKETDRIAALQAELVKLGAELRETEPAVFKVFLVNQPQNEASIHTYEDHRMAMAFAPLGLKQPLVVEEHRVVRKSYPKYWEELQKAGFAVDEIQ</sequence>
<dbReference type="HAMAP" id="MF_00210">
    <property type="entry name" value="EPSP_synth"/>
    <property type="match status" value="1"/>
</dbReference>
<evidence type="ECO:0000256" key="3">
    <source>
        <dbReference type="ARBA" id="ARBA00022605"/>
    </source>
</evidence>
<reference evidence="9 10" key="1">
    <citation type="journal article" date="2019" name="Int. J. Syst. Evol. Microbiol.">
        <title>Rufibacter sediminis sp. nov., isolated from freshwater lake sediment.</title>
        <authorList>
            <person name="Qu J.H."/>
            <person name="Zhang L.J."/>
            <person name="Fu Y.H."/>
            <person name="Li H.F."/>
        </authorList>
    </citation>
    <scope>NUCLEOTIDE SEQUENCE [LARGE SCALE GENOMIC DNA]</scope>
    <source>
        <strain evidence="9 10">H-1</strain>
    </source>
</reference>
<dbReference type="PIRSF" id="PIRSF000505">
    <property type="entry name" value="EPSPS"/>
    <property type="match status" value="1"/>
</dbReference>
<feature type="binding site" evidence="7">
    <location>
        <position position="178"/>
    </location>
    <ligand>
        <name>3-phosphoshikimate</name>
        <dbReference type="ChEBI" id="CHEBI:145989"/>
    </ligand>
</feature>
<comment type="catalytic activity">
    <reaction evidence="6">
        <text>3-phosphoshikimate + phosphoenolpyruvate = 5-O-(1-carboxyvinyl)-3-phosphoshikimate + phosphate</text>
        <dbReference type="Rhea" id="RHEA:21256"/>
        <dbReference type="ChEBI" id="CHEBI:43474"/>
        <dbReference type="ChEBI" id="CHEBI:57701"/>
        <dbReference type="ChEBI" id="CHEBI:58702"/>
        <dbReference type="ChEBI" id="CHEBI:145989"/>
        <dbReference type="EC" id="2.5.1.19"/>
    </reaction>
    <physiologicalReaction direction="left-to-right" evidence="6">
        <dbReference type="Rhea" id="RHEA:21257"/>
    </physiologicalReaction>
</comment>
<keyword evidence="7" id="KW-0963">Cytoplasm</keyword>
<dbReference type="Pfam" id="PF00275">
    <property type="entry name" value="EPSP_synthase"/>
    <property type="match status" value="1"/>
</dbReference>
<evidence type="ECO:0000256" key="1">
    <source>
        <dbReference type="ARBA" id="ARBA00004811"/>
    </source>
</evidence>
<dbReference type="Proteomes" id="UP000659698">
    <property type="component" value="Unassembled WGS sequence"/>
</dbReference>
<feature type="binding site" evidence="7">
    <location>
        <position position="75"/>
    </location>
    <ligand>
        <name>phosphoenolpyruvate</name>
        <dbReference type="ChEBI" id="CHEBI:58702"/>
    </ligand>
</feature>
<gene>
    <name evidence="7" type="primary">aroA</name>
    <name evidence="9" type="ORF">H7U12_16885</name>
</gene>
<feature type="binding site" evidence="7">
    <location>
        <position position="151"/>
    </location>
    <ligand>
        <name>3-phosphoshikimate</name>
        <dbReference type="ChEBI" id="CHEBI:145989"/>
    </ligand>
</feature>
<dbReference type="PROSITE" id="PS00885">
    <property type="entry name" value="EPSP_SYNTHASE_2"/>
    <property type="match status" value="1"/>
</dbReference>
<dbReference type="InterPro" id="IPR013792">
    <property type="entry name" value="RNA3'P_cycl/enolpyr_Trfase_a/b"/>
</dbReference>
<evidence type="ECO:0000256" key="5">
    <source>
        <dbReference type="ARBA" id="ARBA00023141"/>
    </source>
</evidence>
<feature type="binding site" evidence="7">
    <location>
        <position position="152"/>
    </location>
    <ligand>
        <name>phosphoenolpyruvate</name>
        <dbReference type="ChEBI" id="CHEBI:58702"/>
    </ligand>
</feature>
<evidence type="ECO:0000256" key="4">
    <source>
        <dbReference type="ARBA" id="ARBA00022679"/>
    </source>
</evidence>
<dbReference type="InterPro" id="IPR036968">
    <property type="entry name" value="Enolpyruvate_Tfrase_sf"/>
</dbReference>
<keyword evidence="5 7" id="KW-0057">Aromatic amino acid biosynthesis</keyword>
<feature type="binding site" evidence="7">
    <location>
        <position position="393"/>
    </location>
    <ligand>
        <name>phosphoenolpyruvate</name>
        <dbReference type="ChEBI" id="CHEBI:58702"/>
    </ligand>
</feature>
<feature type="binding site" evidence="7">
    <location>
        <position position="26"/>
    </location>
    <ligand>
        <name>3-phosphoshikimate</name>
        <dbReference type="ChEBI" id="CHEBI:145989"/>
    </ligand>
</feature>
<dbReference type="InterPro" id="IPR023193">
    <property type="entry name" value="EPSP_synthase_CS"/>
</dbReference>
<feature type="binding site" evidence="7">
    <location>
        <position position="103"/>
    </location>
    <ligand>
        <name>phosphoenolpyruvate</name>
        <dbReference type="ChEBI" id="CHEBI:58702"/>
    </ligand>
</feature>
<dbReference type="EMBL" id="JACOAF010000041">
    <property type="protein sequence ID" value="MBC3541373.1"/>
    <property type="molecule type" value="Genomic_DNA"/>
</dbReference>
<feature type="active site" description="Proton acceptor" evidence="7">
    <location>
        <position position="294"/>
    </location>
</feature>
<dbReference type="RefSeq" id="WP_186640180.1">
    <property type="nucleotide sequence ID" value="NZ_JACOAF010000041.1"/>
</dbReference>
<evidence type="ECO:0000256" key="2">
    <source>
        <dbReference type="ARBA" id="ARBA00009948"/>
    </source>
</evidence>
<comment type="caution">
    <text evidence="7">Lacks conserved residue(s) required for the propagation of feature annotation.</text>
</comment>
<comment type="subunit">
    <text evidence="7">Monomer.</text>
</comment>
<feature type="binding site" evidence="7">
    <location>
        <position position="150"/>
    </location>
    <ligand>
        <name>3-phosphoshikimate</name>
        <dbReference type="ChEBI" id="CHEBI:145989"/>
    </ligand>
</feature>
<dbReference type="EC" id="2.5.1.19" evidence="7"/>
<keyword evidence="10" id="KW-1185">Reference proteome</keyword>
<evidence type="ECO:0000259" key="8">
    <source>
        <dbReference type="Pfam" id="PF00275"/>
    </source>
</evidence>
<evidence type="ECO:0000256" key="7">
    <source>
        <dbReference type="HAMAP-Rule" id="MF_00210"/>
    </source>
</evidence>
<protein>
    <recommendedName>
        <fullName evidence="7">3-phosphoshikimate 1-carboxyvinyltransferase</fullName>
        <ecNumber evidence="7">2.5.1.19</ecNumber>
    </recommendedName>
    <alternativeName>
        <fullName evidence="7">5-enolpyruvylshikimate-3-phosphate synthase</fullName>
        <shortName evidence="7">EPSP synthase</shortName>
        <shortName evidence="7">EPSPS</shortName>
    </alternativeName>
</protein>
<keyword evidence="4 7" id="KW-0808">Transferase</keyword>
<feature type="binding site" evidence="7">
    <location>
        <position position="27"/>
    </location>
    <ligand>
        <name>3-phosphoshikimate</name>
        <dbReference type="ChEBI" id="CHEBI:145989"/>
    </ligand>
</feature>
<feature type="binding site" evidence="7">
    <location>
        <position position="26"/>
    </location>
    <ligand>
        <name>phosphoenolpyruvate</name>
        <dbReference type="ChEBI" id="CHEBI:58702"/>
    </ligand>
</feature>
<organism evidence="9 10">
    <name type="scientific">Rufibacter sediminis</name>
    <dbReference type="NCBI Taxonomy" id="2762756"/>
    <lineage>
        <taxon>Bacteria</taxon>
        <taxon>Pseudomonadati</taxon>
        <taxon>Bacteroidota</taxon>
        <taxon>Cytophagia</taxon>
        <taxon>Cytophagales</taxon>
        <taxon>Hymenobacteraceae</taxon>
        <taxon>Rufibacter</taxon>
    </lineage>
</organism>
<dbReference type="InterPro" id="IPR006264">
    <property type="entry name" value="EPSP_synthase"/>
</dbReference>
<comment type="pathway">
    <text evidence="1 7">Metabolic intermediate biosynthesis; chorismate biosynthesis; chorismate from D-erythrose 4-phosphate and phosphoenolpyruvate: step 6/7.</text>
</comment>
<dbReference type="SUPFAM" id="SSF55205">
    <property type="entry name" value="EPT/RTPC-like"/>
    <property type="match status" value="1"/>
</dbReference>
<name>A0ABR6VX52_9BACT</name>
<comment type="subcellular location">
    <subcellularLocation>
        <location evidence="7">Cytoplasm</location>
    </subcellularLocation>
</comment>
<feature type="binding site" evidence="7">
    <location>
        <position position="294"/>
    </location>
    <ligand>
        <name>3-phosphoshikimate</name>
        <dbReference type="ChEBI" id="CHEBI:145989"/>
    </ligand>
</feature>
<evidence type="ECO:0000256" key="6">
    <source>
        <dbReference type="ARBA" id="ARBA00044633"/>
    </source>
</evidence>
<dbReference type="PANTHER" id="PTHR21090">
    <property type="entry name" value="AROM/DEHYDROQUINATE SYNTHASE"/>
    <property type="match status" value="1"/>
</dbReference>
<dbReference type="InterPro" id="IPR001986">
    <property type="entry name" value="Enolpyruvate_Tfrase_dom"/>
</dbReference>
<dbReference type="CDD" id="cd01556">
    <property type="entry name" value="EPSP_synthase"/>
    <property type="match status" value="1"/>
</dbReference>
<comment type="similarity">
    <text evidence="2 7">Belongs to the EPSP synthase family.</text>
</comment>
<dbReference type="PANTHER" id="PTHR21090:SF5">
    <property type="entry name" value="PENTAFUNCTIONAL AROM POLYPEPTIDE"/>
    <property type="match status" value="1"/>
</dbReference>
<proteinExistence type="inferred from homology"/>
<evidence type="ECO:0000313" key="10">
    <source>
        <dbReference type="Proteomes" id="UP000659698"/>
    </source>
</evidence>
<feature type="binding site" evidence="7">
    <location>
        <position position="321"/>
    </location>
    <ligand>
        <name>3-phosphoshikimate</name>
        <dbReference type="ChEBI" id="CHEBI:145989"/>
    </ligand>
</feature>
<feature type="binding site" evidence="7">
    <location>
        <position position="152"/>
    </location>
    <ligand>
        <name>3-phosphoshikimate</name>
        <dbReference type="ChEBI" id="CHEBI:145989"/>
    </ligand>
</feature>